<keyword evidence="5" id="KW-0698">rRNA processing</keyword>
<dbReference type="OMA" id="CAGGWVK"/>
<accession>A0A0B1P5Y3</accession>
<sequence>MGSSSRKKKENAKDFKKQKLRVGKTKAKPDNFTDTSFKSKSIVVNKQSLRISAPSQSSQFIHYLSLASNSKSVNQRKDALSFLESQISTSDVNYQIPLSTSTLLQKLLPLILDESASVRSQLLKVLGLLPKGDIVDRAENILLYVRAGMTHLSLEIRLDALLFLEWLLGVAEEEVVSCPGGWLKTLKCFMSLMGWAISSEAGKWTTGTKASFPNVGKAFPKQLQVFTKFLNTGLVESEYRLNLAAQKKSERINQNIIVFPMTDVQLQMIPEISNAYSYLNLFETPRDVDGEAYVDRKARQRVFQKRFLSVVQTGTQKARTEGGETGRAAANLEEILKKVMIDPNDFD</sequence>
<dbReference type="InterPro" id="IPR016024">
    <property type="entry name" value="ARM-type_fold"/>
</dbReference>
<keyword evidence="4 5" id="KW-0539">Nucleus</keyword>
<feature type="domain" description="Pre-rRNA-processing protein Ipi1 N-terminal" evidence="7">
    <location>
        <begin position="134"/>
        <end position="230"/>
    </location>
</feature>
<dbReference type="HOGENOM" id="CLU_050252_2_0_1"/>
<dbReference type="GO" id="GO:0005634">
    <property type="term" value="C:nucleus"/>
    <property type="evidence" value="ECO:0007669"/>
    <property type="project" value="UniProtKB-SubCell"/>
</dbReference>
<gene>
    <name evidence="8" type="ORF">EV44_g5775</name>
</gene>
<dbReference type="GO" id="GO:0006364">
    <property type="term" value="P:rRNA processing"/>
    <property type="evidence" value="ECO:0007669"/>
    <property type="project" value="UniProtKB-UniRule"/>
</dbReference>
<feature type="compositionally biased region" description="Basic residues" evidence="6">
    <location>
        <begin position="1"/>
        <end position="10"/>
    </location>
</feature>
<dbReference type="Proteomes" id="UP000030854">
    <property type="component" value="Unassembled WGS sequence"/>
</dbReference>
<comment type="similarity">
    <text evidence="3 5">Belongs to the IPI1/TEX10 family.</text>
</comment>
<evidence type="ECO:0000256" key="5">
    <source>
        <dbReference type="RuleBase" id="RU368021"/>
    </source>
</evidence>
<comment type="subunit">
    <text evidence="5">Component of the RIX1 complex.</text>
</comment>
<dbReference type="PANTHER" id="PTHR16056:SF2">
    <property type="entry name" value="TESTIS-EXPRESSED PROTEIN 10"/>
    <property type="match status" value="1"/>
</dbReference>
<comment type="subcellular location">
    <subcellularLocation>
        <location evidence="2 5">Nucleus</location>
    </subcellularLocation>
</comment>
<name>A0A0B1P5Y3_UNCNE</name>
<dbReference type="Pfam" id="PF12333">
    <property type="entry name" value="Ipi1_N"/>
    <property type="match status" value="1"/>
</dbReference>
<comment type="caution">
    <text evidence="8">The sequence shown here is derived from an EMBL/GenBank/DDBJ whole genome shotgun (WGS) entry which is preliminary data.</text>
</comment>
<evidence type="ECO:0000256" key="3">
    <source>
        <dbReference type="ARBA" id="ARBA00006427"/>
    </source>
</evidence>
<evidence type="ECO:0000256" key="4">
    <source>
        <dbReference type="ARBA" id="ARBA00023242"/>
    </source>
</evidence>
<dbReference type="InterPro" id="IPR024679">
    <property type="entry name" value="Ipi1_N"/>
</dbReference>
<keyword evidence="5" id="KW-0690">Ribosome biogenesis</keyword>
<feature type="region of interest" description="Disordered" evidence="6">
    <location>
        <begin position="1"/>
        <end position="32"/>
    </location>
</feature>
<dbReference type="SUPFAM" id="SSF48371">
    <property type="entry name" value="ARM repeat"/>
    <property type="match status" value="1"/>
</dbReference>
<dbReference type="STRING" id="52586.A0A0B1P5Y3"/>
<protein>
    <recommendedName>
        <fullName evidence="5">Pre-rRNA-processing protein</fullName>
    </recommendedName>
</protein>
<keyword evidence="9" id="KW-1185">Reference proteome</keyword>
<dbReference type="EMBL" id="JNVN01002186">
    <property type="protein sequence ID" value="KHJ32306.1"/>
    <property type="molecule type" value="Genomic_DNA"/>
</dbReference>
<evidence type="ECO:0000313" key="9">
    <source>
        <dbReference type="Proteomes" id="UP000030854"/>
    </source>
</evidence>
<reference evidence="8 9" key="1">
    <citation type="journal article" date="2014" name="BMC Genomics">
        <title>Adaptive genomic structural variation in the grape powdery mildew pathogen, Erysiphe necator.</title>
        <authorList>
            <person name="Jones L."/>
            <person name="Riaz S."/>
            <person name="Morales-Cruz A."/>
            <person name="Amrine K.C."/>
            <person name="McGuire B."/>
            <person name="Gubler W.D."/>
            <person name="Walker M.A."/>
            <person name="Cantu D."/>
        </authorList>
    </citation>
    <scope>NUCLEOTIDE SEQUENCE [LARGE SCALE GENOMIC DNA]</scope>
    <source>
        <strain evidence="9">c</strain>
    </source>
</reference>
<dbReference type="GO" id="GO:0120330">
    <property type="term" value="C:rixosome complex"/>
    <property type="evidence" value="ECO:0007669"/>
    <property type="project" value="UniProtKB-UniRule"/>
</dbReference>
<organism evidence="8 9">
    <name type="scientific">Uncinula necator</name>
    <name type="common">Grape powdery mildew</name>
    <dbReference type="NCBI Taxonomy" id="52586"/>
    <lineage>
        <taxon>Eukaryota</taxon>
        <taxon>Fungi</taxon>
        <taxon>Dikarya</taxon>
        <taxon>Ascomycota</taxon>
        <taxon>Pezizomycotina</taxon>
        <taxon>Leotiomycetes</taxon>
        <taxon>Erysiphales</taxon>
        <taxon>Erysiphaceae</taxon>
        <taxon>Erysiphe</taxon>
    </lineage>
</organism>
<evidence type="ECO:0000313" key="8">
    <source>
        <dbReference type="EMBL" id="KHJ32306.1"/>
    </source>
</evidence>
<evidence type="ECO:0000256" key="1">
    <source>
        <dbReference type="ARBA" id="ARBA00002355"/>
    </source>
</evidence>
<dbReference type="AlphaFoldDB" id="A0A0B1P5Y3"/>
<dbReference type="PANTHER" id="PTHR16056">
    <property type="entry name" value="REGULATOR OF MICROTUBULE DYNAMICS PROTEIN"/>
    <property type="match status" value="1"/>
</dbReference>
<comment type="function">
    <text evidence="1 5">Component of the RIX1 complex required for processing of ITS2 sequences from 35S pre-rRNA.</text>
</comment>
<proteinExistence type="inferred from homology"/>
<evidence type="ECO:0000256" key="2">
    <source>
        <dbReference type="ARBA" id="ARBA00004123"/>
    </source>
</evidence>
<evidence type="ECO:0000256" key="6">
    <source>
        <dbReference type="SAM" id="MobiDB-lite"/>
    </source>
</evidence>
<evidence type="ECO:0000259" key="7">
    <source>
        <dbReference type="Pfam" id="PF12333"/>
    </source>
</evidence>